<protein>
    <submittedName>
        <fullName evidence="3">HIT domain-containing protein</fullName>
    </submittedName>
</protein>
<proteinExistence type="predicted"/>
<keyword evidence="4" id="KW-1185">Reference proteome</keyword>
<comment type="caution">
    <text evidence="1">Lacks conserved residue(s) required for the propagation of feature annotation.</text>
</comment>
<dbReference type="Pfam" id="PF01230">
    <property type="entry name" value="HIT"/>
    <property type="match status" value="1"/>
</dbReference>
<dbReference type="PROSITE" id="PS51084">
    <property type="entry name" value="HIT_2"/>
    <property type="match status" value="1"/>
</dbReference>
<dbReference type="InterPro" id="IPR026026">
    <property type="entry name" value="HIT_Hint"/>
</dbReference>
<dbReference type="OrthoDB" id="9799145at2"/>
<evidence type="ECO:0000313" key="4">
    <source>
        <dbReference type="Proteomes" id="UP000321814"/>
    </source>
</evidence>
<evidence type="ECO:0000256" key="1">
    <source>
        <dbReference type="PROSITE-ProRule" id="PRU00464"/>
    </source>
</evidence>
<dbReference type="Proteomes" id="UP000321814">
    <property type="component" value="Unassembled WGS sequence"/>
</dbReference>
<dbReference type="EMBL" id="VRLR01000001">
    <property type="protein sequence ID" value="TXK82969.1"/>
    <property type="molecule type" value="Genomic_DNA"/>
</dbReference>
<dbReference type="PIRSF" id="PIRSF000714">
    <property type="entry name" value="HIT"/>
    <property type="match status" value="1"/>
</dbReference>
<dbReference type="InterPro" id="IPR036265">
    <property type="entry name" value="HIT-like_sf"/>
</dbReference>
<reference evidence="3 4" key="1">
    <citation type="submission" date="2019-08" db="EMBL/GenBank/DDBJ databases">
        <title>Draft genome analysis of Rheinheimera tangshanensis isolated from the roots of fresh rice plants (Oryza sativa).</title>
        <authorList>
            <person name="Yu Q."/>
            <person name="Qi Y."/>
            <person name="Zhang H."/>
            <person name="Pu J."/>
        </authorList>
    </citation>
    <scope>NUCLEOTIDE SEQUENCE [LARGE SCALE GENOMIC DNA]</scope>
    <source>
        <strain evidence="3 4">JA3-B52</strain>
    </source>
</reference>
<accession>A0A5C8M4U4</accession>
<dbReference type="InterPro" id="IPR011146">
    <property type="entry name" value="HIT-like"/>
</dbReference>
<dbReference type="AlphaFoldDB" id="A0A5C8M4U4"/>
<dbReference type="Gene3D" id="3.30.428.10">
    <property type="entry name" value="HIT-like"/>
    <property type="match status" value="1"/>
</dbReference>
<dbReference type="SUPFAM" id="SSF54197">
    <property type="entry name" value="HIT-like"/>
    <property type="match status" value="1"/>
</dbReference>
<evidence type="ECO:0000259" key="2">
    <source>
        <dbReference type="PROSITE" id="PS51084"/>
    </source>
</evidence>
<dbReference type="GO" id="GO:0003824">
    <property type="term" value="F:catalytic activity"/>
    <property type="evidence" value="ECO:0007669"/>
    <property type="project" value="InterPro"/>
</dbReference>
<name>A0A5C8M4U4_9GAMM</name>
<organism evidence="3 4">
    <name type="scientific">Rheinheimera tangshanensis</name>
    <dbReference type="NCBI Taxonomy" id="400153"/>
    <lineage>
        <taxon>Bacteria</taxon>
        <taxon>Pseudomonadati</taxon>
        <taxon>Pseudomonadota</taxon>
        <taxon>Gammaproteobacteria</taxon>
        <taxon>Chromatiales</taxon>
        <taxon>Chromatiaceae</taxon>
        <taxon>Rheinheimera</taxon>
    </lineage>
</organism>
<feature type="domain" description="HIT" evidence="2">
    <location>
        <begin position="57"/>
        <end position="125"/>
    </location>
</feature>
<comment type="caution">
    <text evidence="3">The sequence shown here is derived from an EMBL/GenBank/DDBJ whole genome shotgun (WGS) entry which is preliminary data.</text>
</comment>
<sequence length="157" mass="18220">MILQCSSVQSKLQNRRSSVHHKEFELAAEFERDSLYLADWPLCQLRLQNDANYPWFILIPRRVGMVEIIDLTQTEQNQLWRESAHLSVFLKAQFQAKKLNIAALGNMVPQLHLHHIVRYDTDFAWPAPVWGKVPALTYTKEALELLKQKMALLAVPT</sequence>
<evidence type="ECO:0000313" key="3">
    <source>
        <dbReference type="EMBL" id="TXK82969.1"/>
    </source>
</evidence>
<gene>
    <name evidence="3" type="ORF">FU839_01430</name>
</gene>